<proteinExistence type="predicted"/>
<evidence type="ECO:0008006" key="4">
    <source>
        <dbReference type="Google" id="ProtNLM"/>
    </source>
</evidence>
<gene>
    <name evidence="2" type="ORF">KUA23_05285</name>
</gene>
<protein>
    <recommendedName>
        <fullName evidence="4">DUF1120 domain-containing protein</fullName>
    </recommendedName>
</protein>
<accession>A0ABD7TK65</accession>
<dbReference type="EMBL" id="CP078013">
    <property type="protein sequence ID" value="USW02142.1"/>
    <property type="molecule type" value="Genomic_DNA"/>
</dbReference>
<reference evidence="2" key="2">
    <citation type="submission" date="2024-04" db="EMBL/GenBank/DDBJ databases">
        <authorList>
            <person name="Diaz M."/>
            <person name="Bach T."/>
            <person name="Gonzalez Anta G."/>
            <person name="Agaras B."/>
            <person name="Wibberg D."/>
            <person name="Noguera F."/>
            <person name="Canciani W."/>
            <person name="Ybarra T."/>
            <person name="Nunez M.L."/>
            <person name="Valverde C."/>
        </authorList>
    </citation>
    <scope>NUCLEOTIDE SEQUENCE</scope>
    <source>
        <strain evidence="2">1008</strain>
    </source>
</reference>
<evidence type="ECO:0000313" key="2">
    <source>
        <dbReference type="EMBL" id="USW02142.1"/>
    </source>
</evidence>
<feature type="signal peptide" evidence="1">
    <location>
        <begin position="1"/>
        <end position="23"/>
    </location>
</feature>
<feature type="chain" id="PRO_5044882332" description="DUF1120 domain-containing protein" evidence="1">
    <location>
        <begin position="24"/>
        <end position="61"/>
    </location>
</feature>
<dbReference type="Proteomes" id="UP001056907">
    <property type="component" value="Chromosome"/>
</dbReference>
<dbReference type="RefSeq" id="WP_252994322.1">
    <property type="nucleotide sequence ID" value="NZ_CP078013.2"/>
</dbReference>
<sequence>MNASLTAALTALLIVGGSSDALAASSVDLTVKGLITPNACNLTLTEEQPIHGSSPLELRYL</sequence>
<reference evidence="2" key="1">
    <citation type="journal article" date="2022" name="Front. Plant Sci.">
        <title>Agronomic efficiency and genome mining analysis of the wheat-biostimulant rhizospheric bacterium Pseudomonas pergaminensis sp. nov. strain 1008T.</title>
        <authorList>
            <person name="Diaz M."/>
            <person name="Bach T."/>
            <person name="Gonzalez Anta G."/>
            <person name="Agaras B."/>
            <person name="Wibberg D."/>
            <person name="Noguera F."/>
            <person name="Canciani W."/>
            <person name="Valverde C."/>
        </authorList>
    </citation>
    <scope>NUCLEOTIDE SEQUENCE</scope>
    <source>
        <strain evidence="2">1008</strain>
    </source>
</reference>
<evidence type="ECO:0000256" key="1">
    <source>
        <dbReference type="SAM" id="SignalP"/>
    </source>
</evidence>
<dbReference type="AlphaFoldDB" id="A0ABD7TK65"/>
<evidence type="ECO:0000313" key="3">
    <source>
        <dbReference type="Proteomes" id="UP001056907"/>
    </source>
</evidence>
<keyword evidence="1" id="KW-0732">Signal</keyword>
<dbReference type="KEGG" id="ppeg:KUA23_05285"/>
<name>A0ABD7TK65_9PSED</name>
<organism evidence="2 3">
    <name type="scientific">Pseudomonas pergaminensis</name>
    <dbReference type="NCBI Taxonomy" id="2853159"/>
    <lineage>
        <taxon>Bacteria</taxon>
        <taxon>Pseudomonadati</taxon>
        <taxon>Pseudomonadota</taxon>
        <taxon>Gammaproteobacteria</taxon>
        <taxon>Pseudomonadales</taxon>
        <taxon>Pseudomonadaceae</taxon>
        <taxon>Pseudomonas</taxon>
    </lineage>
</organism>